<gene>
    <name evidence="1" type="ORF">IV81_GL000246</name>
</gene>
<reference evidence="1 2" key="1">
    <citation type="journal article" date="2015" name="Genome Announc.">
        <title>Expanding the biotechnology potential of lactobacilli through comparative genomics of 213 strains and associated genera.</title>
        <authorList>
            <person name="Sun Z."/>
            <person name="Harris H.M."/>
            <person name="McCann A."/>
            <person name="Guo C."/>
            <person name="Argimon S."/>
            <person name="Zhang W."/>
            <person name="Yang X."/>
            <person name="Jeffery I.B."/>
            <person name="Cooney J.C."/>
            <person name="Kagawa T.F."/>
            <person name="Liu W."/>
            <person name="Song Y."/>
            <person name="Salvetti E."/>
            <person name="Wrobel A."/>
            <person name="Rasinkangas P."/>
            <person name="Parkhill J."/>
            <person name="Rea M.C."/>
            <person name="O'Sullivan O."/>
            <person name="Ritari J."/>
            <person name="Douillard F.P."/>
            <person name="Paul Ross R."/>
            <person name="Yang R."/>
            <person name="Briner A.E."/>
            <person name="Felis G.E."/>
            <person name="de Vos W.M."/>
            <person name="Barrangou R."/>
            <person name="Klaenhammer T.R."/>
            <person name="Caufield P.W."/>
            <person name="Cui Y."/>
            <person name="Zhang H."/>
            <person name="O'Toole P.W."/>
        </authorList>
    </citation>
    <scope>NUCLEOTIDE SEQUENCE [LARGE SCALE GENOMIC DNA]</scope>
    <source>
        <strain evidence="1 2">DSM 18001</strain>
    </source>
</reference>
<dbReference type="STRING" id="331679.IV81_GL000246"/>
<accession>A0A0R2KWB4</accession>
<evidence type="ECO:0000313" key="1">
    <source>
        <dbReference type="EMBL" id="KRN93843.1"/>
    </source>
</evidence>
<sequence>MDNAEWLKKRLAELRQSSPEYRDQAFYLALNDFVQEQYKRMDQIQRELDGRMWRE</sequence>
<dbReference type="AlphaFoldDB" id="A0A0R2KWB4"/>
<dbReference type="RefSeq" id="WP_164488202.1">
    <property type="nucleotide sequence ID" value="NZ_JQBX01000010.1"/>
</dbReference>
<name>A0A0R2KWB4_9LACO</name>
<organism evidence="1 2">
    <name type="scientific">Pediococcus stilesii</name>
    <dbReference type="NCBI Taxonomy" id="331679"/>
    <lineage>
        <taxon>Bacteria</taxon>
        <taxon>Bacillati</taxon>
        <taxon>Bacillota</taxon>
        <taxon>Bacilli</taxon>
        <taxon>Lactobacillales</taxon>
        <taxon>Lactobacillaceae</taxon>
        <taxon>Pediococcus</taxon>
    </lineage>
</organism>
<dbReference type="PATRIC" id="fig|331679.3.peg.251"/>
<evidence type="ECO:0000313" key="2">
    <source>
        <dbReference type="Proteomes" id="UP000051859"/>
    </source>
</evidence>
<dbReference type="Proteomes" id="UP000051859">
    <property type="component" value="Unassembled WGS sequence"/>
</dbReference>
<keyword evidence="2" id="KW-1185">Reference proteome</keyword>
<protein>
    <submittedName>
        <fullName evidence="1">Uncharacterized protein</fullName>
    </submittedName>
</protein>
<proteinExistence type="predicted"/>
<comment type="caution">
    <text evidence="1">The sequence shown here is derived from an EMBL/GenBank/DDBJ whole genome shotgun (WGS) entry which is preliminary data.</text>
</comment>
<dbReference type="EMBL" id="JQBX01000010">
    <property type="protein sequence ID" value="KRN93843.1"/>
    <property type="molecule type" value="Genomic_DNA"/>
</dbReference>